<name>A0A2H5EXF9_9RHOB</name>
<proteinExistence type="predicted"/>
<gene>
    <name evidence="1" type="ORF">CX676_07075</name>
</gene>
<evidence type="ECO:0000313" key="2">
    <source>
        <dbReference type="Proteomes" id="UP000234530"/>
    </source>
</evidence>
<dbReference type="EMBL" id="CP025430">
    <property type="protein sequence ID" value="AUH63953.1"/>
    <property type="molecule type" value="Genomic_DNA"/>
</dbReference>
<dbReference type="KEGG" id="pzh:CX676_07075"/>
<dbReference type="RefSeq" id="WP_101751994.1">
    <property type="nucleotide sequence ID" value="NZ_CP025430.1"/>
</dbReference>
<reference evidence="1 2" key="1">
    <citation type="journal article" date="2013" name="Antonie Van Leeuwenhoek">
        <title>Paracoccus zhejiangensis sp. nov., isolated from activated sludge in wastewater-treatment system.</title>
        <authorList>
            <person name="Wu Z.G."/>
            <person name="Zhang D.F."/>
            <person name="Liu Y.L."/>
            <person name="Wang F."/>
            <person name="Jiang X."/>
            <person name="Li C."/>
            <person name="Li S.P."/>
            <person name="Hong Q."/>
            <person name="Li W.J."/>
        </authorList>
    </citation>
    <scope>NUCLEOTIDE SEQUENCE [LARGE SCALE GENOMIC DNA]</scope>
    <source>
        <strain evidence="1 2">J6</strain>
    </source>
</reference>
<dbReference type="AlphaFoldDB" id="A0A2H5EXF9"/>
<accession>A0A2H5EXF9</accession>
<evidence type="ECO:0000313" key="1">
    <source>
        <dbReference type="EMBL" id="AUH63953.1"/>
    </source>
</evidence>
<keyword evidence="2" id="KW-1185">Reference proteome</keyword>
<sequence>MARGRVMRVAGIALLGLLGILLAIAVAIMLLARMTFSAPEGPRACDDQQVALIRHQASAYFPQLATARVLRSNCPYGFPGGGQTQLLVMARDSIAGGIAFTAYEGPVEWGPEGQLADLPDLFPSADLGGHLIASIYPDGANLALHLLKRADGTGPVTLAMMWL</sequence>
<protein>
    <submittedName>
        <fullName evidence="1">Uncharacterized protein</fullName>
    </submittedName>
</protein>
<dbReference type="Proteomes" id="UP000234530">
    <property type="component" value="Chromosome"/>
</dbReference>
<organism evidence="1 2">
    <name type="scientific">Paracoccus zhejiangensis</name>
    <dbReference type="NCBI Taxonomy" id="1077935"/>
    <lineage>
        <taxon>Bacteria</taxon>
        <taxon>Pseudomonadati</taxon>
        <taxon>Pseudomonadota</taxon>
        <taxon>Alphaproteobacteria</taxon>
        <taxon>Rhodobacterales</taxon>
        <taxon>Paracoccaceae</taxon>
        <taxon>Paracoccus</taxon>
    </lineage>
</organism>